<dbReference type="GO" id="GO:0008168">
    <property type="term" value="F:methyltransferase activity"/>
    <property type="evidence" value="ECO:0007669"/>
    <property type="project" value="UniProtKB-KW"/>
</dbReference>
<dbReference type="Gene3D" id="3.40.50.150">
    <property type="entry name" value="Vaccinia Virus protein VP39"/>
    <property type="match status" value="1"/>
</dbReference>
<dbReference type="AlphaFoldDB" id="A0A1I1PC40"/>
<gene>
    <name evidence="2" type="ORF">SAMN05216167_103206</name>
</gene>
<evidence type="ECO:0000259" key="1">
    <source>
        <dbReference type="Pfam" id="PF05050"/>
    </source>
</evidence>
<keyword evidence="2" id="KW-0808">Transferase</keyword>
<protein>
    <submittedName>
        <fullName evidence="2">Methyltransferase, FkbM family</fullName>
    </submittedName>
</protein>
<accession>A0A1I1PC40</accession>
<evidence type="ECO:0000313" key="3">
    <source>
        <dbReference type="Proteomes" id="UP000198598"/>
    </source>
</evidence>
<evidence type="ECO:0000313" key="2">
    <source>
        <dbReference type="EMBL" id="SFD07276.1"/>
    </source>
</evidence>
<dbReference type="STRING" id="662367.SAMN05216167_103206"/>
<keyword evidence="3" id="KW-1185">Reference proteome</keyword>
<dbReference type="SUPFAM" id="SSF53335">
    <property type="entry name" value="S-adenosyl-L-methionine-dependent methyltransferases"/>
    <property type="match status" value="1"/>
</dbReference>
<dbReference type="PANTHER" id="PTHR34203:SF15">
    <property type="entry name" value="SLL1173 PROTEIN"/>
    <property type="match status" value="1"/>
</dbReference>
<dbReference type="Pfam" id="PF05050">
    <property type="entry name" value="Methyltransf_21"/>
    <property type="match status" value="1"/>
</dbReference>
<dbReference type="InterPro" id="IPR006342">
    <property type="entry name" value="FkbM_mtfrase"/>
</dbReference>
<organism evidence="2 3">
    <name type="scientific">Spirosoma endophyticum</name>
    <dbReference type="NCBI Taxonomy" id="662367"/>
    <lineage>
        <taxon>Bacteria</taxon>
        <taxon>Pseudomonadati</taxon>
        <taxon>Bacteroidota</taxon>
        <taxon>Cytophagia</taxon>
        <taxon>Cytophagales</taxon>
        <taxon>Cytophagaceae</taxon>
        <taxon>Spirosoma</taxon>
    </lineage>
</organism>
<proteinExistence type="predicted"/>
<dbReference type="InterPro" id="IPR029063">
    <property type="entry name" value="SAM-dependent_MTases_sf"/>
</dbReference>
<dbReference type="NCBIfam" id="TIGR01444">
    <property type="entry name" value="fkbM_fam"/>
    <property type="match status" value="1"/>
</dbReference>
<dbReference type="GO" id="GO:0032259">
    <property type="term" value="P:methylation"/>
    <property type="evidence" value="ECO:0007669"/>
    <property type="project" value="UniProtKB-KW"/>
</dbReference>
<dbReference type="OrthoDB" id="930965at2"/>
<reference evidence="2 3" key="1">
    <citation type="submission" date="2016-10" db="EMBL/GenBank/DDBJ databases">
        <authorList>
            <person name="de Groot N.N."/>
        </authorList>
    </citation>
    <scope>NUCLEOTIDE SEQUENCE [LARGE SCALE GENOMIC DNA]</scope>
    <source>
        <strain evidence="2 3">DSM 26130</strain>
    </source>
</reference>
<dbReference type="EMBL" id="FOLQ01000003">
    <property type="protein sequence ID" value="SFD07276.1"/>
    <property type="molecule type" value="Genomic_DNA"/>
</dbReference>
<dbReference type="Proteomes" id="UP000198598">
    <property type="component" value="Unassembled WGS sequence"/>
</dbReference>
<dbReference type="PANTHER" id="PTHR34203">
    <property type="entry name" value="METHYLTRANSFERASE, FKBM FAMILY PROTEIN"/>
    <property type="match status" value="1"/>
</dbReference>
<feature type="domain" description="Methyltransferase FkbM" evidence="1">
    <location>
        <begin position="85"/>
        <end position="254"/>
    </location>
</feature>
<dbReference type="InterPro" id="IPR052514">
    <property type="entry name" value="SAM-dependent_MTase"/>
</dbReference>
<name>A0A1I1PC40_9BACT</name>
<keyword evidence="2" id="KW-0489">Methyltransferase</keyword>
<sequence length="295" mass="33691">MPVRRIAIYLKLFIMFKYLKESFARKKARRITAKYPYEIDSFQLAKEGEVQFANWKNPLIPPQTITQSEINFYRRFATPGSFSIDVGANIGDTTVPMALAVGKDGLTLGFEPNPVTFEILEANAQLNKDKANIVPLRYAITEEEGEFFYSSSEASFGNGGVSATASEADTHGKFKLAEKVKGINLTKYLNENYKEYLPRLSLIKVDVEGYDKDVLRSISSLIDEYKPTLIAECFSEAKLDERTELYQLVADHDYTLYYFEDFFENAEIVQISPPDMNRWKNFNFYAVPNSPSRKS</sequence>